<accession>A0ACB5SRF8</accession>
<gene>
    <name evidence="1" type="ORF">Amon02_000006700</name>
</gene>
<proteinExistence type="predicted"/>
<keyword evidence="2" id="KW-1185">Reference proteome</keyword>
<name>A0ACB5SRF8_AMBMO</name>
<dbReference type="Proteomes" id="UP001165064">
    <property type="component" value="Unassembled WGS sequence"/>
</dbReference>
<evidence type="ECO:0000313" key="1">
    <source>
        <dbReference type="EMBL" id="GME70165.1"/>
    </source>
</evidence>
<comment type="caution">
    <text evidence="1">The sequence shown here is derived from an EMBL/GenBank/DDBJ whole genome shotgun (WGS) entry which is preliminary data.</text>
</comment>
<reference evidence="1" key="1">
    <citation type="submission" date="2023-04" db="EMBL/GenBank/DDBJ databases">
        <title>Ambrosiozyma monospora NBRC 10751.</title>
        <authorList>
            <person name="Ichikawa N."/>
            <person name="Sato H."/>
            <person name="Tonouchi N."/>
        </authorList>
    </citation>
    <scope>NUCLEOTIDE SEQUENCE</scope>
    <source>
        <strain evidence="1">NBRC 10751</strain>
    </source>
</reference>
<sequence>MVKIAIITYSVYGHITLLAREIAKGIESTGNEVSIFRVAETLSQEVLDQIHAPPPPKDIPVISADDLKNYDAFIIGIPTRFGNAPAQITNFFDSTGGLWASGALYHKPVGLFTSTSSGGGKETTLRSALSWVTHQGMLYVPLGYAKVFGELADISANQGATPWGAGTIAGPDGSRLPTKNDLKIAYTQGEEFANVSAKLTGVPATKAPAKKSAAESTTEAAAGTTTGAAAAAATTEVKKADAATAKPVEKKATPEEKSAAKCCVIM</sequence>
<protein>
    <submittedName>
        <fullName evidence="1">Unnamed protein product</fullName>
    </submittedName>
</protein>
<organism evidence="1 2">
    <name type="scientific">Ambrosiozyma monospora</name>
    <name type="common">Yeast</name>
    <name type="synonym">Endomycopsis monosporus</name>
    <dbReference type="NCBI Taxonomy" id="43982"/>
    <lineage>
        <taxon>Eukaryota</taxon>
        <taxon>Fungi</taxon>
        <taxon>Dikarya</taxon>
        <taxon>Ascomycota</taxon>
        <taxon>Saccharomycotina</taxon>
        <taxon>Pichiomycetes</taxon>
        <taxon>Pichiales</taxon>
        <taxon>Pichiaceae</taxon>
        <taxon>Ambrosiozyma</taxon>
    </lineage>
</organism>
<dbReference type="EMBL" id="BSXS01000003">
    <property type="protein sequence ID" value="GME70165.1"/>
    <property type="molecule type" value="Genomic_DNA"/>
</dbReference>
<evidence type="ECO:0000313" key="2">
    <source>
        <dbReference type="Proteomes" id="UP001165064"/>
    </source>
</evidence>